<keyword evidence="1" id="KW-1133">Transmembrane helix</keyword>
<dbReference type="AlphaFoldDB" id="A0A8D8CGW8"/>
<evidence type="ECO:0000256" key="1">
    <source>
        <dbReference type="SAM" id="Phobius"/>
    </source>
</evidence>
<name>A0A8D8CGW8_CULPI</name>
<accession>A0A8D8CGW8</accession>
<protein>
    <submittedName>
        <fullName evidence="2">(northern house mosquito) hypothetical protein</fullName>
    </submittedName>
</protein>
<organism evidence="2">
    <name type="scientific">Culex pipiens</name>
    <name type="common">House mosquito</name>
    <dbReference type="NCBI Taxonomy" id="7175"/>
    <lineage>
        <taxon>Eukaryota</taxon>
        <taxon>Metazoa</taxon>
        <taxon>Ecdysozoa</taxon>
        <taxon>Arthropoda</taxon>
        <taxon>Hexapoda</taxon>
        <taxon>Insecta</taxon>
        <taxon>Pterygota</taxon>
        <taxon>Neoptera</taxon>
        <taxon>Endopterygota</taxon>
        <taxon>Diptera</taxon>
        <taxon>Nematocera</taxon>
        <taxon>Culicoidea</taxon>
        <taxon>Culicidae</taxon>
        <taxon>Culicinae</taxon>
        <taxon>Culicini</taxon>
        <taxon>Culex</taxon>
        <taxon>Culex</taxon>
    </lineage>
</organism>
<feature type="transmembrane region" description="Helical" evidence="1">
    <location>
        <begin position="78"/>
        <end position="102"/>
    </location>
</feature>
<feature type="transmembrane region" description="Helical" evidence="1">
    <location>
        <begin position="7"/>
        <end position="27"/>
    </location>
</feature>
<evidence type="ECO:0000313" key="2">
    <source>
        <dbReference type="EMBL" id="CAG6490296.1"/>
    </source>
</evidence>
<sequence length="173" mass="20296">MGPFFRFFIKFQGYFIGITCIFGNIMSMIDDHFVLHYPHKDFFDYRYLGKTALFFNLLWIAVGIATIYGVYQKIRKFLYPLAILFTLDLFLLILRDIVVIWIDHPWAHVNLLWPYSAVQIFYASLHVMTTLVALGKLFDQETSAQSGPNFVRFKVDQNRSEEFVEEDNEVLAG</sequence>
<keyword evidence="1" id="KW-0472">Membrane</keyword>
<proteinExistence type="predicted"/>
<keyword evidence="1" id="KW-0812">Transmembrane</keyword>
<feature type="transmembrane region" description="Helical" evidence="1">
    <location>
        <begin position="114"/>
        <end position="134"/>
    </location>
</feature>
<feature type="transmembrane region" description="Helical" evidence="1">
    <location>
        <begin position="47"/>
        <end position="71"/>
    </location>
</feature>
<reference evidence="2" key="1">
    <citation type="submission" date="2021-05" db="EMBL/GenBank/DDBJ databases">
        <authorList>
            <person name="Alioto T."/>
            <person name="Alioto T."/>
            <person name="Gomez Garrido J."/>
        </authorList>
    </citation>
    <scope>NUCLEOTIDE SEQUENCE</scope>
</reference>
<dbReference type="EMBL" id="HBUE01115070">
    <property type="protein sequence ID" value="CAG6490296.1"/>
    <property type="molecule type" value="Transcribed_RNA"/>
</dbReference>